<dbReference type="PANTHER" id="PTHR43625">
    <property type="entry name" value="AFLATOXIN B1 ALDEHYDE REDUCTASE"/>
    <property type="match status" value="1"/>
</dbReference>
<protein>
    <recommendedName>
        <fullName evidence="2">NADP-dependent oxidoreductase domain-containing protein</fullName>
    </recommendedName>
</protein>
<accession>A0A7S1TX91</accession>
<dbReference type="EMBL" id="HBGJ01012445">
    <property type="protein sequence ID" value="CAD9249465.1"/>
    <property type="molecule type" value="Transcribed_RNA"/>
</dbReference>
<dbReference type="Pfam" id="PF00248">
    <property type="entry name" value="Aldo_ket_red"/>
    <property type="match status" value="1"/>
</dbReference>
<evidence type="ECO:0000313" key="3">
    <source>
        <dbReference type="EMBL" id="CAD9249465.1"/>
    </source>
</evidence>
<dbReference type="GO" id="GO:0005737">
    <property type="term" value="C:cytoplasm"/>
    <property type="evidence" value="ECO:0007669"/>
    <property type="project" value="TreeGrafter"/>
</dbReference>
<proteinExistence type="predicted"/>
<keyword evidence="1" id="KW-0560">Oxidoreductase</keyword>
<dbReference type="PANTHER" id="PTHR43625:SF5">
    <property type="entry name" value="PYRIDOXAL REDUCTASE, CHLOROPLASTIC"/>
    <property type="match status" value="1"/>
</dbReference>
<dbReference type="InterPro" id="IPR023210">
    <property type="entry name" value="NADP_OxRdtase_dom"/>
</dbReference>
<dbReference type="GO" id="GO:0016491">
    <property type="term" value="F:oxidoreductase activity"/>
    <property type="evidence" value="ECO:0007669"/>
    <property type="project" value="UniProtKB-KW"/>
</dbReference>
<feature type="domain" description="NADP-dependent oxidoreductase" evidence="2">
    <location>
        <begin position="35"/>
        <end position="329"/>
    </location>
</feature>
<gene>
    <name evidence="3" type="ORF">PPAR1163_LOCUS7825</name>
</gene>
<dbReference type="InterPro" id="IPR050791">
    <property type="entry name" value="Aldo-Keto_reductase"/>
</dbReference>
<evidence type="ECO:0000256" key="1">
    <source>
        <dbReference type="ARBA" id="ARBA00023002"/>
    </source>
</evidence>
<dbReference type="AlphaFoldDB" id="A0A7S1TX91"/>
<dbReference type="SUPFAM" id="SSF51430">
    <property type="entry name" value="NAD(P)-linked oxidoreductase"/>
    <property type="match status" value="1"/>
</dbReference>
<organism evidence="3">
    <name type="scientific">Phaeomonas parva</name>
    <dbReference type="NCBI Taxonomy" id="124430"/>
    <lineage>
        <taxon>Eukaryota</taxon>
        <taxon>Sar</taxon>
        <taxon>Stramenopiles</taxon>
        <taxon>Ochrophyta</taxon>
        <taxon>Pinguiophyceae</taxon>
        <taxon>Pinguiochrysidales</taxon>
        <taxon>Pinguiochrysidaceae</taxon>
        <taxon>Phaeomonas</taxon>
    </lineage>
</organism>
<name>A0A7S1TX91_9STRA</name>
<sequence>MGVGTMAWGEAGVGFVTGTGGTSTGQRKTFGKSLFAAGDLAAAYKVLVEGGVDFFETNEVYGLGSAGENHQAEQLLGQFRQQNPKFPADIAITVMPSLRDPHGGGLRFGRRGVLASIQGSLDRQGVGYAKLVQLGAPGKTYIGGRGKLAAGLAMAKQRGLVEHVGVVNHNAKDLEKMHGLLKKEGIDLATNQIELSLTNQDALFDGTIGACKRLGVKVLASSPLGGGLATGVYTVGNPSGGRGGKPKFTPQELVPFNRLHTELEQIAKEVSARLEEQDDVTPTQVSLNWVRAKGAVPLPGVKTEKHAKEVLESLKWSLTRKEVDRLDRVAQAARAAM</sequence>
<reference evidence="3" key="1">
    <citation type="submission" date="2021-01" db="EMBL/GenBank/DDBJ databases">
        <authorList>
            <person name="Corre E."/>
            <person name="Pelletier E."/>
            <person name="Niang G."/>
            <person name="Scheremetjew M."/>
            <person name="Finn R."/>
            <person name="Kale V."/>
            <person name="Holt S."/>
            <person name="Cochrane G."/>
            <person name="Meng A."/>
            <person name="Brown T."/>
            <person name="Cohen L."/>
        </authorList>
    </citation>
    <scope>NUCLEOTIDE SEQUENCE</scope>
    <source>
        <strain evidence="3">CCMP2877</strain>
    </source>
</reference>
<dbReference type="Gene3D" id="3.20.20.100">
    <property type="entry name" value="NADP-dependent oxidoreductase domain"/>
    <property type="match status" value="1"/>
</dbReference>
<dbReference type="InterPro" id="IPR036812">
    <property type="entry name" value="NAD(P)_OxRdtase_dom_sf"/>
</dbReference>
<evidence type="ECO:0000259" key="2">
    <source>
        <dbReference type="Pfam" id="PF00248"/>
    </source>
</evidence>